<evidence type="ECO:0000256" key="2">
    <source>
        <dbReference type="ARBA" id="ARBA00006676"/>
    </source>
</evidence>
<keyword evidence="5" id="KW-0862">Zinc</keyword>
<dbReference type="GO" id="GO:0006154">
    <property type="term" value="P:adenosine catabolic process"/>
    <property type="evidence" value="ECO:0007669"/>
    <property type="project" value="TreeGrafter"/>
</dbReference>
<sequence>MFVCIPDYTLFHFYPRFALLSNAKICLTSNVMSMTTVTVADSHLRFWREKMVPICICTDDKGLMGCDLSGEFRKASEAFNLSIDDLRRMSKDALEMSFLDKSSVEYKQLDELLARC</sequence>
<organism evidence="9 10">
    <name type="scientific">Teladorsagia circumcincta</name>
    <name type="common">Brown stomach worm</name>
    <name type="synonym">Ostertagia circumcincta</name>
    <dbReference type="NCBI Taxonomy" id="45464"/>
    <lineage>
        <taxon>Eukaryota</taxon>
        <taxon>Metazoa</taxon>
        <taxon>Ecdysozoa</taxon>
        <taxon>Nematoda</taxon>
        <taxon>Chromadorea</taxon>
        <taxon>Rhabditida</taxon>
        <taxon>Rhabditina</taxon>
        <taxon>Rhabditomorpha</taxon>
        <taxon>Strongyloidea</taxon>
        <taxon>Trichostrongylidae</taxon>
        <taxon>Teladorsagia</taxon>
    </lineage>
</organism>
<dbReference type="InterPro" id="IPR001365">
    <property type="entry name" value="A_deaminase_dom"/>
</dbReference>
<keyword evidence="6" id="KW-0546">Nucleotide metabolism</keyword>
<proteinExistence type="inferred from homology"/>
<evidence type="ECO:0000313" key="10">
    <source>
        <dbReference type="Proteomes" id="UP000230423"/>
    </source>
</evidence>
<evidence type="ECO:0000256" key="4">
    <source>
        <dbReference type="ARBA" id="ARBA00022801"/>
    </source>
</evidence>
<evidence type="ECO:0000256" key="1">
    <source>
        <dbReference type="ARBA" id="ARBA00001947"/>
    </source>
</evidence>
<evidence type="ECO:0000256" key="7">
    <source>
        <dbReference type="ARBA" id="ARBA00048787"/>
    </source>
</evidence>
<keyword evidence="4" id="KW-0378">Hydrolase</keyword>
<evidence type="ECO:0000259" key="8">
    <source>
        <dbReference type="Pfam" id="PF00962"/>
    </source>
</evidence>
<dbReference type="GO" id="GO:0009117">
    <property type="term" value="P:nucleotide metabolic process"/>
    <property type="evidence" value="ECO:0007669"/>
    <property type="project" value="UniProtKB-KW"/>
</dbReference>
<reference evidence="9 10" key="1">
    <citation type="submission" date="2015-09" db="EMBL/GenBank/DDBJ databases">
        <title>Draft genome of the parasitic nematode Teladorsagia circumcincta isolate WARC Sus (inbred).</title>
        <authorList>
            <person name="Mitreva M."/>
        </authorList>
    </citation>
    <scope>NUCLEOTIDE SEQUENCE [LARGE SCALE GENOMIC DNA]</scope>
    <source>
        <strain evidence="9 10">S</strain>
    </source>
</reference>
<dbReference type="Pfam" id="PF00962">
    <property type="entry name" value="A_deaminase"/>
    <property type="match status" value="1"/>
</dbReference>
<dbReference type="Gene3D" id="3.20.20.140">
    <property type="entry name" value="Metal-dependent hydrolases"/>
    <property type="match status" value="1"/>
</dbReference>
<evidence type="ECO:0000313" key="9">
    <source>
        <dbReference type="EMBL" id="PIO67078.1"/>
    </source>
</evidence>
<dbReference type="InterPro" id="IPR032466">
    <property type="entry name" value="Metal_Hydrolase"/>
</dbReference>
<keyword evidence="3" id="KW-0479">Metal-binding</keyword>
<dbReference type="GO" id="GO:0046872">
    <property type="term" value="F:metal ion binding"/>
    <property type="evidence" value="ECO:0007669"/>
    <property type="project" value="UniProtKB-KW"/>
</dbReference>
<dbReference type="PANTHER" id="PTHR11409:SF42">
    <property type="entry name" value="ADENOSINE DEAMINASE-LIKE PROTEIN"/>
    <property type="match status" value="1"/>
</dbReference>
<dbReference type="OrthoDB" id="272271at2759"/>
<comment type="similarity">
    <text evidence="2">Belongs to the metallo-dependent hydrolases superfamily. Adenosine and AMP deaminases family.</text>
</comment>
<dbReference type="InterPro" id="IPR006330">
    <property type="entry name" value="Ado/ade_deaminase"/>
</dbReference>
<dbReference type="GO" id="GO:0004000">
    <property type="term" value="F:adenosine deaminase activity"/>
    <property type="evidence" value="ECO:0007669"/>
    <property type="project" value="TreeGrafter"/>
</dbReference>
<dbReference type="Proteomes" id="UP000230423">
    <property type="component" value="Unassembled WGS sequence"/>
</dbReference>
<evidence type="ECO:0000256" key="5">
    <source>
        <dbReference type="ARBA" id="ARBA00022833"/>
    </source>
</evidence>
<dbReference type="AlphaFoldDB" id="A0A2G9UA45"/>
<dbReference type="PANTHER" id="PTHR11409">
    <property type="entry name" value="ADENOSINE DEAMINASE"/>
    <property type="match status" value="1"/>
</dbReference>
<dbReference type="GO" id="GO:0046103">
    <property type="term" value="P:inosine biosynthetic process"/>
    <property type="evidence" value="ECO:0007669"/>
    <property type="project" value="TreeGrafter"/>
</dbReference>
<evidence type="ECO:0000256" key="3">
    <source>
        <dbReference type="ARBA" id="ARBA00022723"/>
    </source>
</evidence>
<keyword evidence="10" id="KW-1185">Reference proteome</keyword>
<gene>
    <name evidence="9" type="ORF">TELCIR_11186</name>
</gene>
<accession>A0A2G9UA45</accession>
<dbReference type="SUPFAM" id="SSF51556">
    <property type="entry name" value="Metallo-dependent hydrolases"/>
    <property type="match status" value="1"/>
</dbReference>
<feature type="domain" description="Adenosine deaminase" evidence="8">
    <location>
        <begin position="24"/>
        <end position="102"/>
    </location>
</feature>
<dbReference type="EMBL" id="KZ347830">
    <property type="protein sequence ID" value="PIO67078.1"/>
    <property type="molecule type" value="Genomic_DNA"/>
</dbReference>
<evidence type="ECO:0000256" key="6">
    <source>
        <dbReference type="ARBA" id="ARBA00023080"/>
    </source>
</evidence>
<comment type="cofactor">
    <cofactor evidence="1">
        <name>Zn(2+)</name>
        <dbReference type="ChEBI" id="CHEBI:29105"/>
    </cofactor>
</comment>
<name>A0A2G9UA45_TELCI</name>
<protein>
    <recommendedName>
        <fullName evidence="8">Adenosine deaminase domain-containing protein</fullName>
    </recommendedName>
</protein>
<comment type="catalytic activity">
    <reaction evidence="7">
        <text>N(6)-methyl-AMP + H2O + H(+) = IMP + methylamine</text>
        <dbReference type="Rhea" id="RHEA:16001"/>
        <dbReference type="ChEBI" id="CHEBI:15377"/>
        <dbReference type="ChEBI" id="CHEBI:15378"/>
        <dbReference type="ChEBI" id="CHEBI:58053"/>
        <dbReference type="ChEBI" id="CHEBI:59338"/>
        <dbReference type="ChEBI" id="CHEBI:144842"/>
    </reaction>
    <physiologicalReaction direction="left-to-right" evidence="7">
        <dbReference type="Rhea" id="RHEA:16002"/>
    </physiologicalReaction>
</comment>